<accession>A0A317WXI8</accession>
<reference evidence="19 20" key="1">
    <citation type="submission" date="2016-12" db="EMBL/GenBank/DDBJ databases">
        <title>The genomes of Aspergillus section Nigri reveals drivers in fungal speciation.</title>
        <authorList>
            <consortium name="DOE Joint Genome Institute"/>
            <person name="Vesth T.C."/>
            <person name="Nybo J."/>
            <person name="Theobald S."/>
            <person name="Brandl J."/>
            <person name="Frisvad J.C."/>
            <person name="Nielsen K.F."/>
            <person name="Lyhne E.K."/>
            <person name="Kogle M.E."/>
            <person name="Kuo A."/>
            <person name="Riley R."/>
            <person name="Clum A."/>
            <person name="Nolan M."/>
            <person name="Lipzen A."/>
            <person name="Salamov A."/>
            <person name="Henrissat B."/>
            <person name="Wiebenga A."/>
            <person name="De Vries R.P."/>
            <person name="Grigoriev I.V."/>
            <person name="Mortensen U.H."/>
            <person name="Andersen M.R."/>
            <person name="Baker S.E."/>
        </authorList>
    </citation>
    <scope>NUCLEOTIDE SEQUENCE [LARGE SCALE GENOMIC DNA]</scope>
    <source>
        <strain evidence="19 20">CBS 117.55</strain>
    </source>
</reference>
<organism evidence="19 20">
    <name type="scientific">Aspergillus heteromorphus CBS 117.55</name>
    <dbReference type="NCBI Taxonomy" id="1448321"/>
    <lineage>
        <taxon>Eukaryota</taxon>
        <taxon>Fungi</taxon>
        <taxon>Dikarya</taxon>
        <taxon>Ascomycota</taxon>
        <taxon>Pezizomycotina</taxon>
        <taxon>Eurotiomycetes</taxon>
        <taxon>Eurotiomycetidae</taxon>
        <taxon>Eurotiales</taxon>
        <taxon>Aspergillaceae</taxon>
        <taxon>Aspergillus</taxon>
        <taxon>Aspergillus subgen. Circumdati</taxon>
    </lineage>
</organism>
<dbReference type="SMART" id="SM00747">
    <property type="entry name" value="CFEM"/>
    <property type="match status" value="2"/>
</dbReference>
<evidence type="ECO:0000256" key="14">
    <source>
        <dbReference type="ARBA" id="ARBA00023288"/>
    </source>
</evidence>
<dbReference type="GO" id="GO:0005886">
    <property type="term" value="C:plasma membrane"/>
    <property type="evidence" value="ECO:0007669"/>
    <property type="project" value="UniProtKB-SubCell"/>
</dbReference>
<comment type="caution">
    <text evidence="19">The sequence shown here is derived from an EMBL/GenBank/DDBJ whole genome shotgun (WGS) entry which is preliminary data.</text>
</comment>
<feature type="signal peptide" evidence="17">
    <location>
        <begin position="1"/>
        <end position="20"/>
    </location>
</feature>
<evidence type="ECO:0000256" key="7">
    <source>
        <dbReference type="ARBA" id="ARBA00022622"/>
    </source>
</evidence>
<feature type="chain" id="PRO_5016440131" description="CFEM domain-containing protein" evidence="17">
    <location>
        <begin position="21"/>
        <end position="454"/>
    </location>
</feature>
<dbReference type="VEuPathDB" id="FungiDB:BO70DRAFT_393479"/>
<keyword evidence="6 15" id="KW-0349">Heme</keyword>
<keyword evidence="8 15" id="KW-0479">Metal-binding</keyword>
<proteinExistence type="inferred from homology"/>
<name>A0A317WXI8_9EURO</name>
<evidence type="ECO:0000256" key="1">
    <source>
        <dbReference type="ARBA" id="ARBA00004609"/>
    </source>
</evidence>
<evidence type="ECO:0000259" key="18">
    <source>
        <dbReference type="PROSITE" id="PS52012"/>
    </source>
</evidence>
<evidence type="ECO:0000256" key="10">
    <source>
        <dbReference type="ARBA" id="ARBA00023004"/>
    </source>
</evidence>
<keyword evidence="14" id="KW-0449">Lipoprotein</keyword>
<dbReference type="PANTHER" id="PTHR37928:SF1">
    <property type="entry name" value="CFEM DOMAIN PROTEIN (AFU_ORTHOLOGUE AFUA_6G14090)"/>
    <property type="match status" value="1"/>
</dbReference>
<evidence type="ECO:0000256" key="2">
    <source>
        <dbReference type="ARBA" id="ARBA00004613"/>
    </source>
</evidence>
<evidence type="ECO:0000256" key="6">
    <source>
        <dbReference type="ARBA" id="ARBA00022617"/>
    </source>
</evidence>
<gene>
    <name evidence="19" type="ORF">BO70DRAFT_393479</name>
</gene>
<keyword evidence="11" id="KW-0472">Membrane</keyword>
<keyword evidence="12 15" id="KW-1015">Disulfide bond</keyword>
<keyword evidence="4" id="KW-1003">Cell membrane</keyword>
<feature type="domain" description="CFEM" evidence="18">
    <location>
        <begin position="265"/>
        <end position="378"/>
    </location>
</feature>
<evidence type="ECO:0000256" key="13">
    <source>
        <dbReference type="ARBA" id="ARBA00023180"/>
    </source>
</evidence>
<keyword evidence="9 17" id="KW-0732">Signal</keyword>
<dbReference type="RefSeq" id="XP_025402147.1">
    <property type="nucleotide sequence ID" value="XM_025546372.1"/>
</dbReference>
<evidence type="ECO:0000256" key="8">
    <source>
        <dbReference type="ARBA" id="ARBA00022723"/>
    </source>
</evidence>
<keyword evidence="20" id="KW-1185">Reference proteome</keyword>
<dbReference type="AlphaFoldDB" id="A0A317WXI8"/>
<protein>
    <recommendedName>
        <fullName evidence="18">CFEM domain-containing protein</fullName>
    </recommendedName>
</protein>
<feature type="binding site" description="axial binding residue" evidence="15">
    <location>
        <position position="315"/>
    </location>
    <ligand>
        <name>heme</name>
        <dbReference type="ChEBI" id="CHEBI:30413"/>
    </ligand>
    <ligandPart>
        <name>Fe</name>
        <dbReference type="ChEBI" id="CHEBI:18248"/>
    </ligandPart>
</feature>
<sequence length="454" mass="46761">MQSVSRLFLLAFASLPLAFGQLETIGVVTSGVTPTSTASSTVLASSSLATSNSSISTPLTTPAPNATTTTTGNPLVLTTIFTQPSGCSGGMTEVASWGTELWQNIVNPVPTLTLSSCYPSQFYYSAVATEVLPPYIQLVCPENWETYNVTETYIICCPGGYGLYAPNYQNTTRPGLGAVCTSVIGADVLMDVTSYNSTAFATVIPTIAGVNGTMVFATAFDGTAATSVVTSTSTSATSTVPSTTSTITLTTLSDTSSTTSSTSVASVTSTPSTTSTTSTTGTASLTAISQLPSCGQTCFDNMLAEYETLGCTTSDPSCLCRNINFYYGIRDCSNAACSTDNATTVLDFESTYCASAIAAQTTYPVTTSTAAAATPTALSDLSTCGQTCFDNMLAEYATLGCTSETDTACLCENIDFYYGLRDCSGQACGSDEAATVVAYESYYCAQASATAVSS</sequence>
<comment type="caution">
    <text evidence="15">Lacks conserved residue(s) required for the propagation of feature annotation.</text>
</comment>
<dbReference type="GO" id="GO:0046872">
    <property type="term" value="F:metal ion binding"/>
    <property type="evidence" value="ECO:0007669"/>
    <property type="project" value="UniProtKB-UniRule"/>
</dbReference>
<evidence type="ECO:0000256" key="3">
    <source>
        <dbReference type="ARBA" id="ARBA00010031"/>
    </source>
</evidence>
<keyword evidence="5" id="KW-0964">Secreted</keyword>
<evidence type="ECO:0000313" key="19">
    <source>
        <dbReference type="EMBL" id="PWY88960.1"/>
    </source>
</evidence>
<dbReference type="GeneID" id="37068609"/>
<evidence type="ECO:0000256" key="4">
    <source>
        <dbReference type="ARBA" id="ARBA00022475"/>
    </source>
</evidence>
<comment type="subcellular location">
    <subcellularLocation>
        <location evidence="1">Cell membrane</location>
        <topology evidence="1">Lipid-anchor</topology>
        <topology evidence="1">GPI-anchor</topology>
    </subcellularLocation>
    <subcellularLocation>
        <location evidence="2">Secreted</location>
    </subcellularLocation>
</comment>
<evidence type="ECO:0000313" key="20">
    <source>
        <dbReference type="Proteomes" id="UP000247233"/>
    </source>
</evidence>
<evidence type="ECO:0000256" key="11">
    <source>
        <dbReference type="ARBA" id="ARBA00023136"/>
    </source>
</evidence>
<dbReference type="InterPro" id="IPR008427">
    <property type="entry name" value="Extracellular_membr_CFEM_dom"/>
</dbReference>
<feature type="region of interest" description="Disordered" evidence="16">
    <location>
        <begin position="253"/>
        <end position="279"/>
    </location>
</feature>
<evidence type="ECO:0000256" key="16">
    <source>
        <dbReference type="SAM" id="MobiDB-lite"/>
    </source>
</evidence>
<keyword evidence="10 15" id="KW-0408">Iron</keyword>
<keyword evidence="13" id="KW-0325">Glycoprotein</keyword>
<evidence type="ECO:0000256" key="12">
    <source>
        <dbReference type="ARBA" id="ARBA00023157"/>
    </source>
</evidence>
<comment type="similarity">
    <text evidence="3">Belongs to the RBT5 family.</text>
</comment>
<dbReference type="PANTHER" id="PTHR37928">
    <property type="entry name" value="CFEM DOMAIN PROTEIN (AFU_ORTHOLOGUE AFUA_6G14090)"/>
    <property type="match status" value="1"/>
</dbReference>
<dbReference type="GO" id="GO:0098552">
    <property type="term" value="C:side of membrane"/>
    <property type="evidence" value="ECO:0007669"/>
    <property type="project" value="UniProtKB-KW"/>
</dbReference>
<dbReference type="PROSITE" id="PS52012">
    <property type="entry name" value="CFEM"/>
    <property type="match status" value="1"/>
</dbReference>
<evidence type="ECO:0000256" key="17">
    <source>
        <dbReference type="SAM" id="SignalP"/>
    </source>
</evidence>
<feature type="disulfide bond" evidence="15">
    <location>
        <begin position="311"/>
        <end position="318"/>
    </location>
</feature>
<evidence type="ECO:0000256" key="9">
    <source>
        <dbReference type="ARBA" id="ARBA00022729"/>
    </source>
</evidence>
<evidence type="ECO:0000256" key="5">
    <source>
        <dbReference type="ARBA" id="ARBA00022525"/>
    </source>
</evidence>
<dbReference type="Proteomes" id="UP000247233">
    <property type="component" value="Unassembled WGS sequence"/>
</dbReference>
<dbReference type="EMBL" id="MSFL01000004">
    <property type="protein sequence ID" value="PWY88960.1"/>
    <property type="molecule type" value="Genomic_DNA"/>
</dbReference>
<keyword evidence="7" id="KW-0336">GPI-anchor</keyword>
<dbReference type="STRING" id="1448321.A0A317WXI8"/>
<dbReference type="OrthoDB" id="5985073at2759"/>
<feature type="disulfide bond" evidence="15">
    <location>
        <begin position="320"/>
        <end position="353"/>
    </location>
</feature>
<dbReference type="GO" id="GO:0005576">
    <property type="term" value="C:extracellular region"/>
    <property type="evidence" value="ECO:0007669"/>
    <property type="project" value="UniProtKB-SubCell"/>
</dbReference>
<evidence type="ECO:0000256" key="15">
    <source>
        <dbReference type="PROSITE-ProRule" id="PRU01356"/>
    </source>
</evidence>
<dbReference type="Pfam" id="PF05730">
    <property type="entry name" value="CFEM"/>
    <property type="match status" value="2"/>
</dbReference>
<dbReference type="InterPro" id="IPR051735">
    <property type="entry name" value="CFEM_domain"/>
</dbReference>